<evidence type="ECO:0000313" key="2">
    <source>
        <dbReference type="EMBL" id="CAE7557531.1"/>
    </source>
</evidence>
<keyword evidence="3" id="KW-1185">Reference proteome</keyword>
<evidence type="ECO:0000256" key="1">
    <source>
        <dbReference type="SAM" id="MobiDB-lite"/>
    </source>
</evidence>
<comment type="caution">
    <text evidence="2">The sequence shown here is derived from an EMBL/GenBank/DDBJ whole genome shotgun (WGS) entry which is preliminary data.</text>
</comment>
<gene>
    <name evidence="2" type="ORF">SPIL2461_LOCUS14863</name>
</gene>
<dbReference type="AlphaFoldDB" id="A0A812U971"/>
<proteinExistence type="predicted"/>
<name>A0A812U971_SYMPI</name>
<protein>
    <submittedName>
        <fullName evidence="2">Uncharacterized protein</fullName>
    </submittedName>
</protein>
<feature type="compositionally biased region" description="Polar residues" evidence="1">
    <location>
        <begin position="91"/>
        <end position="106"/>
    </location>
</feature>
<feature type="non-terminal residue" evidence="2">
    <location>
        <position position="106"/>
    </location>
</feature>
<accession>A0A812U971</accession>
<organism evidence="2 3">
    <name type="scientific">Symbiodinium pilosum</name>
    <name type="common">Dinoflagellate</name>
    <dbReference type="NCBI Taxonomy" id="2952"/>
    <lineage>
        <taxon>Eukaryota</taxon>
        <taxon>Sar</taxon>
        <taxon>Alveolata</taxon>
        <taxon>Dinophyceae</taxon>
        <taxon>Suessiales</taxon>
        <taxon>Symbiodiniaceae</taxon>
        <taxon>Symbiodinium</taxon>
    </lineage>
</organism>
<reference evidence="2" key="1">
    <citation type="submission" date="2021-02" db="EMBL/GenBank/DDBJ databases">
        <authorList>
            <person name="Dougan E. K."/>
            <person name="Rhodes N."/>
            <person name="Thang M."/>
            <person name="Chan C."/>
        </authorList>
    </citation>
    <scope>NUCLEOTIDE SEQUENCE</scope>
</reference>
<dbReference type="Proteomes" id="UP000649617">
    <property type="component" value="Unassembled WGS sequence"/>
</dbReference>
<feature type="compositionally biased region" description="Low complexity" evidence="1">
    <location>
        <begin position="36"/>
        <end position="48"/>
    </location>
</feature>
<feature type="compositionally biased region" description="Basic and acidic residues" evidence="1">
    <location>
        <begin position="49"/>
        <end position="62"/>
    </location>
</feature>
<feature type="non-terminal residue" evidence="2">
    <location>
        <position position="1"/>
    </location>
</feature>
<feature type="region of interest" description="Disordered" evidence="1">
    <location>
        <begin position="18"/>
        <end position="106"/>
    </location>
</feature>
<feature type="compositionally biased region" description="Low complexity" evidence="1">
    <location>
        <begin position="66"/>
        <end position="88"/>
    </location>
</feature>
<sequence length="106" mass="10807">EQVAQLRLENAHLTKELQKAGRVQGDEHVLEASPHLAGSAGRSLLAASKAKEPRGGGDEGADKSVPTETGGPQPAGEEAEAPPDLGPASADCQQLESGDSQSGEDK</sequence>
<dbReference type="EMBL" id="CAJNIZ010035114">
    <property type="protein sequence ID" value="CAE7557531.1"/>
    <property type="molecule type" value="Genomic_DNA"/>
</dbReference>
<evidence type="ECO:0000313" key="3">
    <source>
        <dbReference type="Proteomes" id="UP000649617"/>
    </source>
</evidence>
<feature type="compositionally biased region" description="Basic and acidic residues" evidence="1">
    <location>
        <begin position="18"/>
        <end position="30"/>
    </location>
</feature>